<comment type="caution">
    <text evidence="1">The sequence shown here is derived from an EMBL/GenBank/DDBJ whole genome shotgun (WGS) entry which is preliminary data.</text>
</comment>
<reference evidence="1 2" key="1">
    <citation type="submission" date="2023-08" db="EMBL/GenBank/DDBJ databases">
        <title>Black Yeasts Isolated from many extreme environments.</title>
        <authorList>
            <person name="Coleine C."/>
            <person name="Stajich J.E."/>
            <person name="Selbmann L."/>
        </authorList>
    </citation>
    <scope>NUCLEOTIDE SEQUENCE [LARGE SCALE GENOMIC DNA]</scope>
    <source>
        <strain evidence="1 2">CCFEE 5885</strain>
    </source>
</reference>
<accession>A0ABR0JWR8</accession>
<dbReference type="EMBL" id="JAVRRG010000264">
    <property type="protein sequence ID" value="KAK5075624.1"/>
    <property type="molecule type" value="Genomic_DNA"/>
</dbReference>
<proteinExistence type="predicted"/>
<sequence>MKEKAEGNARVAEQNPEFAERLLEALRERASERCQSCNNGRLQDQKQISFQLGEQFSNGIRTRIVLLTNYALQNTVPYRTHNSSAGVRMAFAKKDIWEKVKKAEASREDLPWTSRQISGRQAAEVDLVRANQALREKKGQLRESEDGIRQMEGIGDLDLFEQT</sequence>
<name>A0ABR0JWR8_9EURO</name>
<evidence type="ECO:0000313" key="2">
    <source>
        <dbReference type="Proteomes" id="UP001345013"/>
    </source>
</evidence>
<organism evidence="1 2">
    <name type="scientific">Lithohypha guttulata</name>
    <dbReference type="NCBI Taxonomy" id="1690604"/>
    <lineage>
        <taxon>Eukaryota</taxon>
        <taxon>Fungi</taxon>
        <taxon>Dikarya</taxon>
        <taxon>Ascomycota</taxon>
        <taxon>Pezizomycotina</taxon>
        <taxon>Eurotiomycetes</taxon>
        <taxon>Chaetothyriomycetidae</taxon>
        <taxon>Chaetothyriales</taxon>
        <taxon>Trichomeriaceae</taxon>
        <taxon>Lithohypha</taxon>
    </lineage>
</organism>
<keyword evidence="2" id="KW-1185">Reference proteome</keyword>
<dbReference type="Proteomes" id="UP001345013">
    <property type="component" value="Unassembled WGS sequence"/>
</dbReference>
<protein>
    <submittedName>
        <fullName evidence="1">Uncharacterized protein</fullName>
    </submittedName>
</protein>
<evidence type="ECO:0000313" key="1">
    <source>
        <dbReference type="EMBL" id="KAK5075624.1"/>
    </source>
</evidence>
<gene>
    <name evidence="1" type="ORF">LTR24_010029</name>
</gene>